<gene>
    <name evidence="1" type="ORF">SAMN05421852_1091</name>
</gene>
<sequence>MNHKLKEKEFEYRCENCGSEMNANTEAKTVYEDDLEWIRESIFHLYQYR</sequence>
<dbReference type="Proteomes" id="UP000199545">
    <property type="component" value="Unassembled WGS sequence"/>
</dbReference>
<proteinExistence type="predicted"/>
<organism evidence="1 2">
    <name type="scientific">Thermoflavimicrobium dichotomicum</name>
    <dbReference type="NCBI Taxonomy" id="46223"/>
    <lineage>
        <taxon>Bacteria</taxon>
        <taxon>Bacillati</taxon>
        <taxon>Bacillota</taxon>
        <taxon>Bacilli</taxon>
        <taxon>Bacillales</taxon>
        <taxon>Thermoactinomycetaceae</taxon>
        <taxon>Thermoflavimicrobium</taxon>
    </lineage>
</organism>
<dbReference type="EMBL" id="FORR01000009">
    <property type="protein sequence ID" value="SFJ40781.1"/>
    <property type="molecule type" value="Genomic_DNA"/>
</dbReference>
<keyword evidence="2" id="KW-1185">Reference proteome</keyword>
<evidence type="ECO:0000313" key="2">
    <source>
        <dbReference type="Proteomes" id="UP000199545"/>
    </source>
</evidence>
<evidence type="ECO:0000313" key="1">
    <source>
        <dbReference type="EMBL" id="SFJ40781.1"/>
    </source>
</evidence>
<protein>
    <submittedName>
        <fullName evidence="1">Uncharacterized protein</fullName>
    </submittedName>
</protein>
<dbReference type="STRING" id="46223.SAMN05421852_1091"/>
<dbReference type="AlphaFoldDB" id="A0A1I3R5S1"/>
<name>A0A1I3R5S1_9BACL</name>
<reference evidence="1 2" key="1">
    <citation type="submission" date="2016-10" db="EMBL/GenBank/DDBJ databases">
        <authorList>
            <person name="de Groot N.N."/>
        </authorList>
    </citation>
    <scope>NUCLEOTIDE SEQUENCE [LARGE SCALE GENOMIC DNA]</scope>
    <source>
        <strain evidence="1 2">DSM 44778</strain>
    </source>
</reference>
<accession>A0A1I3R5S1</accession>
<dbReference type="RefSeq" id="WP_175482400.1">
    <property type="nucleotide sequence ID" value="NZ_FORR01000009.1"/>
</dbReference>